<feature type="transmembrane region" description="Helical" evidence="6">
    <location>
        <begin position="32"/>
        <end position="48"/>
    </location>
</feature>
<comment type="subcellular location">
    <subcellularLocation>
        <location evidence="1">Membrane</location>
        <topology evidence="1">Multi-pass membrane protein</topology>
    </subcellularLocation>
</comment>
<proteinExistence type="inferred from homology"/>
<dbReference type="NCBIfam" id="TIGR00785">
    <property type="entry name" value="dass"/>
    <property type="match status" value="1"/>
</dbReference>
<dbReference type="InterPro" id="IPR001898">
    <property type="entry name" value="SLC13A/DASS"/>
</dbReference>
<dbReference type="PANTHER" id="PTHR42826">
    <property type="entry name" value="DICARBOXYLATE TRANSPORTER 2.1, CHLOROPLASTIC"/>
    <property type="match status" value="1"/>
</dbReference>
<reference evidence="7 8" key="1">
    <citation type="submission" date="2018-10" db="EMBL/GenBank/DDBJ databases">
        <title>Co-occurring genomic capacity for anaerobic methane metabolism and dissimilatory sulfite reduction discovered in the Korarchaeota.</title>
        <authorList>
            <person name="Mckay L.J."/>
            <person name="Dlakic M."/>
            <person name="Fields M.W."/>
            <person name="Delmont T.O."/>
            <person name="Eren A.M."/>
            <person name="Jay Z.J."/>
            <person name="Klingelsmith K.B."/>
            <person name="Rusch D.B."/>
            <person name="Inskeep W.P."/>
        </authorList>
    </citation>
    <scope>NUCLEOTIDE SEQUENCE [LARGE SCALE GENOMIC DNA]</scope>
    <source>
        <strain evidence="7 8">WS</strain>
    </source>
</reference>
<feature type="transmembrane region" description="Helical" evidence="6">
    <location>
        <begin position="119"/>
        <end position="136"/>
    </location>
</feature>
<dbReference type="InterPro" id="IPR030676">
    <property type="entry name" value="CitT-rel"/>
</dbReference>
<evidence type="ECO:0000256" key="2">
    <source>
        <dbReference type="ARBA" id="ARBA00007349"/>
    </source>
</evidence>
<organism evidence="7 8">
    <name type="scientific">Candidatus Korarchaeum cryptofilum</name>
    <dbReference type="NCBI Taxonomy" id="498846"/>
    <lineage>
        <taxon>Archaea</taxon>
        <taxon>Thermoproteota</taxon>
        <taxon>Candidatus Korarchaeia</taxon>
        <taxon>Candidatus Korarchaeales</taxon>
        <taxon>Candidatus Korarchaeaceae</taxon>
        <taxon>Candidatus Korarchaeum</taxon>
    </lineage>
</organism>
<feature type="transmembrane region" description="Helical" evidence="6">
    <location>
        <begin position="292"/>
        <end position="309"/>
    </location>
</feature>
<evidence type="ECO:0000256" key="3">
    <source>
        <dbReference type="ARBA" id="ARBA00022692"/>
    </source>
</evidence>
<feature type="transmembrane region" description="Helical" evidence="6">
    <location>
        <begin position="55"/>
        <end position="73"/>
    </location>
</feature>
<feature type="transmembrane region" description="Helical" evidence="6">
    <location>
        <begin position="7"/>
        <end position="26"/>
    </location>
</feature>
<feature type="transmembrane region" description="Helical" evidence="6">
    <location>
        <begin position="439"/>
        <end position="462"/>
    </location>
</feature>
<feature type="transmembrane region" description="Helical" evidence="6">
    <location>
        <begin position="268"/>
        <end position="286"/>
    </location>
</feature>
<gene>
    <name evidence="7" type="ORF">D9Q81_07185</name>
</gene>
<dbReference type="GO" id="GO:0022857">
    <property type="term" value="F:transmembrane transporter activity"/>
    <property type="evidence" value="ECO:0007669"/>
    <property type="project" value="InterPro"/>
</dbReference>
<feature type="transmembrane region" description="Helical" evidence="6">
    <location>
        <begin position="321"/>
        <end position="345"/>
    </location>
</feature>
<dbReference type="Proteomes" id="UP000278149">
    <property type="component" value="Unassembled WGS sequence"/>
</dbReference>
<feature type="transmembrane region" description="Helical" evidence="6">
    <location>
        <begin position="383"/>
        <end position="410"/>
    </location>
</feature>
<evidence type="ECO:0000256" key="1">
    <source>
        <dbReference type="ARBA" id="ARBA00004141"/>
    </source>
</evidence>
<feature type="transmembrane region" description="Helical" evidence="6">
    <location>
        <begin position="351"/>
        <end position="371"/>
    </location>
</feature>
<feature type="transmembrane region" description="Helical" evidence="6">
    <location>
        <begin position="215"/>
        <end position="237"/>
    </location>
</feature>
<dbReference type="AlphaFoldDB" id="A0A429G2N7"/>
<comment type="similarity">
    <text evidence="2">Belongs to the SLC13A/DASS transporter (TC 2.A.47) family. DIT1 subfamily.</text>
</comment>
<dbReference type="Pfam" id="PF00939">
    <property type="entry name" value="Na_sulph_symp"/>
    <property type="match status" value="1"/>
</dbReference>
<evidence type="ECO:0000256" key="4">
    <source>
        <dbReference type="ARBA" id="ARBA00022989"/>
    </source>
</evidence>
<feature type="transmembrane region" description="Helical" evidence="6">
    <location>
        <begin position="79"/>
        <end position="98"/>
    </location>
</feature>
<name>A0A429G2N7_9CREN</name>
<dbReference type="PIRSF" id="PIRSF002457">
    <property type="entry name" value="DASS"/>
    <property type="match status" value="1"/>
</dbReference>
<sequence>MDRRKIAYGLLVLLVGLILWFIPPPAGMDLNGWRLLAIFIAVILGLILRPLPQGAIVIIGVGVSALTGILKIGDALSGFSNSTVWLIFTAYMFARAFLKTRLGERIAYYFIRALGRRTLFLGYSISLTDLVLAPAMPSNTARAGGVIYPIVRSICHAYDSEPGPTAKKVGKFLIFNEYHTTLVTGAMFLTGMAANPLVAQLASQTIKATVTWTNWLIGALLPGIITFLIIPPLIYFITKPEIKVSEEAPKLAREKLKELGPATRQEKILAVIFLIVLALWILGDTIKLDATITALVGLSLMLIFGVLGWEDVLGEKGGWDALIWFGGLVSLATGLNKLGVINWIAEASKGIVSGWEWLAAFVVLAIIYYYVHYLMASMTAHVAAFFPAFAAVMVGVGAPPLFVALVLGYLTNLMAATTHYGTGPSPIYFGSGYLDIKEWWGYGFLISVLYLLLWFGIGLPYWKLLGLW</sequence>
<evidence type="ECO:0000313" key="8">
    <source>
        <dbReference type="Proteomes" id="UP000278149"/>
    </source>
</evidence>
<accession>A0A429G2N7</accession>
<comment type="caution">
    <text evidence="7">The sequence shown here is derived from an EMBL/GenBank/DDBJ whole genome shotgun (WGS) entry which is preliminary data.</text>
</comment>
<evidence type="ECO:0000256" key="6">
    <source>
        <dbReference type="SAM" id="Phobius"/>
    </source>
</evidence>
<evidence type="ECO:0000256" key="5">
    <source>
        <dbReference type="ARBA" id="ARBA00023136"/>
    </source>
</evidence>
<keyword evidence="5 6" id="KW-0472">Membrane</keyword>
<protein>
    <submittedName>
        <fullName evidence="7">Anion permease</fullName>
    </submittedName>
</protein>
<keyword evidence="4 6" id="KW-1133">Transmembrane helix</keyword>
<evidence type="ECO:0000313" key="7">
    <source>
        <dbReference type="EMBL" id="RSN68056.1"/>
    </source>
</evidence>
<dbReference type="RefSeq" id="WP_125742333.1">
    <property type="nucleotide sequence ID" value="NZ_RCOR01000037.1"/>
</dbReference>
<keyword evidence="3 6" id="KW-0812">Transmembrane</keyword>
<dbReference type="EMBL" id="RCOR01000037">
    <property type="protein sequence ID" value="RSN68056.1"/>
    <property type="molecule type" value="Genomic_DNA"/>
</dbReference>
<dbReference type="GO" id="GO:0016020">
    <property type="term" value="C:membrane"/>
    <property type="evidence" value="ECO:0007669"/>
    <property type="project" value="UniProtKB-SubCell"/>
</dbReference>